<reference evidence="2" key="1">
    <citation type="journal article" date="2007" name="Plant Cell">
        <title>Dothideomycete-plant interactions illuminated by genome sequencing and EST analysis of the wheat pathogen Stagonospora nodorum.</title>
        <authorList>
            <person name="Hane J.K."/>
            <person name="Lowe R.G."/>
            <person name="Solomon P.S."/>
            <person name="Tan K.C."/>
            <person name="Schoch C.L."/>
            <person name="Spatafora J.W."/>
            <person name="Crous P.W."/>
            <person name="Kodira C."/>
            <person name="Birren B.W."/>
            <person name="Galagan J.E."/>
            <person name="Torriani S.F."/>
            <person name="McDonald B.A."/>
            <person name="Oliver R.P."/>
        </authorList>
    </citation>
    <scope>NUCLEOTIDE SEQUENCE [LARGE SCALE GENOMIC DNA]</scope>
    <source>
        <strain evidence="2">SN15 / ATCC MYA-4574 / FGSC 10173</strain>
    </source>
</reference>
<dbReference type="RefSeq" id="XP_001791953.1">
    <property type="nucleotide sequence ID" value="XM_001791901.1"/>
</dbReference>
<dbReference type="AlphaFoldDB" id="Q0V3V5"/>
<dbReference type="KEGG" id="pno:SNOG_01309"/>
<evidence type="ECO:0000313" key="1">
    <source>
        <dbReference type="EMBL" id="EAT90958.1"/>
    </source>
</evidence>
<dbReference type="InParanoid" id="Q0V3V5"/>
<dbReference type="GeneID" id="5968798"/>
<accession>Q0V3V5</accession>
<dbReference type="EMBL" id="CH445326">
    <property type="protein sequence ID" value="EAT90958.1"/>
    <property type="molecule type" value="Genomic_DNA"/>
</dbReference>
<protein>
    <submittedName>
        <fullName evidence="1">Uncharacterized protein</fullName>
    </submittedName>
</protein>
<proteinExistence type="predicted"/>
<organism evidence="1 2">
    <name type="scientific">Phaeosphaeria nodorum (strain SN15 / ATCC MYA-4574 / FGSC 10173)</name>
    <name type="common">Glume blotch fungus</name>
    <name type="synonym">Parastagonospora nodorum</name>
    <dbReference type="NCBI Taxonomy" id="321614"/>
    <lineage>
        <taxon>Eukaryota</taxon>
        <taxon>Fungi</taxon>
        <taxon>Dikarya</taxon>
        <taxon>Ascomycota</taxon>
        <taxon>Pezizomycotina</taxon>
        <taxon>Dothideomycetes</taxon>
        <taxon>Pleosporomycetidae</taxon>
        <taxon>Pleosporales</taxon>
        <taxon>Pleosporineae</taxon>
        <taxon>Phaeosphaeriaceae</taxon>
        <taxon>Parastagonospora</taxon>
    </lineage>
</organism>
<dbReference type="Proteomes" id="UP000001055">
    <property type="component" value="Unassembled WGS sequence"/>
</dbReference>
<sequence length="128" mass="14632">MSPDYTRTTEQVYMDLAKLYLRKNHNLDILGFVVHHAPDSAQMQGNPPVMNGPDLLVECYRAHKISRLSFICEQFDAEALRSWMDGALEHDYPYAGETHEEAFSTSVVVDIRFDPLDKCYSRGGKMIC</sequence>
<name>Q0V3V5_PHANO</name>
<evidence type="ECO:0000313" key="2">
    <source>
        <dbReference type="Proteomes" id="UP000001055"/>
    </source>
</evidence>
<gene>
    <name evidence="1" type="ORF">SNOG_01309</name>
</gene>